<sequence length="69" mass="7553">MAPRSSLSSVGRREKPRTILAFIHFCLSRNSTHLRVFSRVRIGTARRLSSGIQLETTGVMRGALGARGA</sequence>
<name>A0A0J1CN95_9BURK</name>
<evidence type="ECO:0000313" key="2">
    <source>
        <dbReference type="Proteomes" id="UP000035963"/>
    </source>
</evidence>
<dbReference type="EMBL" id="AEJF01000196">
    <property type="protein sequence ID" value="KLU21881.1"/>
    <property type="molecule type" value="Genomic_DNA"/>
</dbReference>
<dbReference type="AlphaFoldDB" id="A0A0J1CN95"/>
<proteinExistence type="predicted"/>
<evidence type="ECO:0000313" key="1">
    <source>
        <dbReference type="EMBL" id="KLU21881.1"/>
    </source>
</evidence>
<dbReference type="PATRIC" id="fig|908627.4.peg.7460"/>
<keyword evidence="2" id="KW-1185">Reference proteome</keyword>
<accession>A0A0J1CN95</accession>
<dbReference type="Proteomes" id="UP000035963">
    <property type="component" value="Unassembled WGS sequence"/>
</dbReference>
<comment type="caution">
    <text evidence="1">The sequence shown here is derived from an EMBL/GenBank/DDBJ whole genome shotgun (WGS) entry which is preliminary data.</text>
</comment>
<gene>
    <name evidence="1" type="ORF">EOS_33365</name>
</gene>
<organism evidence="1 2">
    <name type="scientific">Caballeronia mineralivorans PML1(12)</name>
    <dbReference type="NCBI Taxonomy" id="908627"/>
    <lineage>
        <taxon>Bacteria</taxon>
        <taxon>Pseudomonadati</taxon>
        <taxon>Pseudomonadota</taxon>
        <taxon>Betaproteobacteria</taxon>
        <taxon>Burkholderiales</taxon>
        <taxon>Burkholderiaceae</taxon>
        <taxon>Caballeronia</taxon>
    </lineage>
</organism>
<reference evidence="1 2" key="1">
    <citation type="journal article" date="2015" name="Genome Announc.">
        <title>Draft Genome Sequence of Burkholderia sp. Strain PML1(12), an Ectomycorrhizosphere-Inhabiting Bacterium with Effective Mineral-Weathering Ability.</title>
        <authorList>
            <person name="Uroz S."/>
            <person name="Oger P."/>
        </authorList>
    </citation>
    <scope>NUCLEOTIDE SEQUENCE [LARGE SCALE GENOMIC DNA]</scope>
    <source>
        <strain evidence="2">PML1(12)</strain>
    </source>
</reference>
<protein>
    <submittedName>
        <fullName evidence="1">Uncharacterized protein</fullName>
    </submittedName>
</protein>